<dbReference type="Gene3D" id="3.30.200.20">
    <property type="entry name" value="Phosphorylase Kinase, domain 1"/>
    <property type="match status" value="1"/>
</dbReference>
<evidence type="ECO:0000313" key="11">
    <source>
        <dbReference type="Proteomes" id="UP000321261"/>
    </source>
</evidence>
<dbReference type="PROSITE" id="PS50011">
    <property type="entry name" value="PROTEIN_KINASE_DOM"/>
    <property type="match status" value="1"/>
</dbReference>
<dbReference type="Pfam" id="PF00069">
    <property type="entry name" value="Pkinase"/>
    <property type="match status" value="1"/>
</dbReference>
<dbReference type="InterPro" id="IPR000719">
    <property type="entry name" value="Prot_kinase_dom"/>
</dbReference>
<dbReference type="RefSeq" id="WP_147255209.1">
    <property type="nucleotide sequence ID" value="NZ_VIWU01000001.1"/>
</dbReference>
<dbReference type="Proteomes" id="UP000321261">
    <property type="component" value="Unassembled WGS sequence"/>
</dbReference>
<evidence type="ECO:0000256" key="8">
    <source>
        <dbReference type="SAM" id="MobiDB-lite"/>
    </source>
</evidence>
<evidence type="ECO:0000313" key="10">
    <source>
        <dbReference type="EMBL" id="TWF76117.1"/>
    </source>
</evidence>
<dbReference type="PROSITE" id="PS00107">
    <property type="entry name" value="PROTEIN_KINASE_ATP"/>
    <property type="match status" value="1"/>
</dbReference>
<dbReference type="InterPro" id="IPR024520">
    <property type="entry name" value="DUF3558"/>
</dbReference>
<keyword evidence="4 7" id="KW-0547">Nucleotide-binding</keyword>
<dbReference type="Pfam" id="PF12079">
    <property type="entry name" value="DUF3558"/>
    <property type="match status" value="2"/>
</dbReference>
<feature type="compositionally biased region" description="Low complexity" evidence="8">
    <location>
        <begin position="329"/>
        <end position="353"/>
    </location>
</feature>
<gene>
    <name evidence="10" type="ORF">FHX44_112005</name>
</gene>
<keyword evidence="6 7" id="KW-0067">ATP-binding</keyword>
<dbReference type="SMART" id="SM00220">
    <property type="entry name" value="S_TKc"/>
    <property type="match status" value="1"/>
</dbReference>
<reference evidence="10 11" key="1">
    <citation type="submission" date="2019-06" db="EMBL/GenBank/DDBJ databases">
        <title>Sequencing the genomes of 1000 actinobacteria strains.</title>
        <authorList>
            <person name="Klenk H.-P."/>
        </authorList>
    </citation>
    <scope>NUCLEOTIDE SEQUENCE [LARGE SCALE GENOMIC DNA]</scope>
    <source>
        <strain evidence="10 11">DSM 45671</strain>
    </source>
</reference>
<dbReference type="PROSITE" id="PS00108">
    <property type="entry name" value="PROTEIN_KINASE_ST"/>
    <property type="match status" value="1"/>
</dbReference>
<dbReference type="GO" id="GO:0005524">
    <property type="term" value="F:ATP binding"/>
    <property type="evidence" value="ECO:0007669"/>
    <property type="project" value="UniProtKB-UniRule"/>
</dbReference>
<evidence type="ECO:0000256" key="2">
    <source>
        <dbReference type="ARBA" id="ARBA00022527"/>
    </source>
</evidence>
<dbReference type="EC" id="2.7.11.1" evidence="1"/>
<dbReference type="PANTHER" id="PTHR43289">
    <property type="entry name" value="MITOGEN-ACTIVATED PROTEIN KINASE KINASE KINASE 20-RELATED"/>
    <property type="match status" value="1"/>
</dbReference>
<keyword evidence="3" id="KW-0808">Transferase</keyword>
<dbReference type="InterPro" id="IPR017441">
    <property type="entry name" value="Protein_kinase_ATP_BS"/>
</dbReference>
<organism evidence="10 11">
    <name type="scientific">Pseudonocardia hierapolitana</name>
    <dbReference type="NCBI Taxonomy" id="1128676"/>
    <lineage>
        <taxon>Bacteria</taxon>
        <taxon>Bacillati</taxon>
        <taxon>Actinomycetota</taxon>
        <taxon>Actinomycetes</taxon>
        <taxon>Pseudonocardiales</taxon>
        <taxon>Pseudonocardiaceae</taxon>
        <taxon>Pseudonocardia</taxon>
    </lineage>
</organism>
<dbReference type="InterPro" id="IPR011009">
    <property type="entry name" value="Kinase-like_dom_sf"/>
</dbReference>
<dbReference type="InterPro" id="IPR008271">
    <property type="entry name" value="Ser/Thr_kinase_AS"/>
</dbReference>
<evidence type="ECO:0000256" key="7">
    <source>
        <dbReference type="PROSITE-ProRule" id="PRU10141"/>
    </source>
</evidence>
<dbReference type="GO" id="GO:0004674">
    <property type="term" value="F:protein serine/threonine kinase activity"/>
    <property type="evidence" value="ECO:0007669"/>
    <property type="project" value="UniProtKB-KW"/>
</dbReference>
<dbReference type="Gene3D" id="1.10.510.10">
    <property type="entry name" value="Transferase(Phosphotransferase) domain 1"/>
    <property type="match status" value="1"/>
</dbReference>
<evidence type="ECO:0000256" key="6">
    <source>
        <dbReference type="ARBA" id="ARBA00022840"/>
    </source>
</evidence>
<keyword evidence="2 10" id="KW-0723">Serine/threonine-protein kinase</keyword>
<sequence>MTGIPDGAPVAVVAGRYRLRELVGTGGMGAVWRAGDELLGREVALKRVRLADQPATDIALARERIMREARIAAALHHPHIVSIFDVVLEDGEPWLVLEFLPSRSLGSVLTERGTLPPAEVAAIGADVAAALAAAHAAGIVHRDVKPDNVLLSRPSAAGPVVKLTDFGIAHTAASPAITATHVLTGTPAYFAPETARGEGTDTRSDVYSLGATLYAAVEGHPPFGSDPENVLALLARIGRGGAPLPQHAGPLTDLLRHLTADDPAARPTAAQAQAALRMIAGGGPPAGPPPAGLDAVLTGKRPRRGPRVAGAVVATLVVVAGVIAAVAVSRPGTGPSGPSSTPPTTTTASGTATIANPDTADPCSLLDAESVKGFGAVSVDPDNVLFAGCRADIARPDGGAVGFTVAFESQAETKQIAGASRSEESGYPIMRYPSGDDYCEQRIGLGDGNAVLVSAVEYEDPSGTTDLCAIAEAGRAAALSRLVNQGIGERQPLSATSPLAGIPACGLLTREEIVAALGDPSPEQPHFGGWGCNWNDYGLGDRVGLTYYRGFALGESDGTPAEFAGHQGAVLAREGNCWVQFVQRSYTARGSDRVEAVWVTYWGSGSGDELCRTATTLATAAAGRLPPPS</sequence>
<evidence type="ECO:0000256" key="4">
    <source>
        <dbReference type="ARBA" id="ARBA00022741"/>
    </source>
</evidence>
<name>A0A561SMM4_9PSEU</name>
<dbReference type="SUPFAM" id="SSF56112">
    <property type="entry name" value="Protein kinase-like (PK-like)"/>
    <property type="match status" value="1"/>
</dbReference>
<keyword evidence="11" id="KW-1185">Reference proteome</keyword>
<accession>A0A561SMM4</accession>
<dbReference type="EMBL" id="VIWU01000001">
    <property type="protein sequence ID" value="TWF76117.1"/>
    <property type="molecule type" value="Genomic_DNA"/>
</dbReference>
<evidence type="ECO:0000256" key="5">
    <source>
        <dbReference type="ARBA" id="ARBA00022777"/>
    </source>
</evidence>
<protein>
    <recommendedName>
        <fullName evidence="1">non-specific serine/threonine protein kinase</fullName>
        <ecNumber evidence="1">2.7.11.1</ecNumber>
    </recommendedName>
</protein>
<evidence type="ECO:0000256" key="1">
    <source>
        <dbReference type="ARBA" id="ARBA00012513"/>
    </source>
</evidence>
<dbReference type="AlphaFoldDB" id="A0A561SMM4"/>
<keyword evidence="5 10" id="KW-0418">Kinase</keyword>
<dbReference type="OrthoDB" id="9762169at2"/>
<feature type="domain" description="Protein kinase" evidence="9">
    <location>
        <begin position="17"/>
        <end position="276"/>
    </location>
</feature>
<dbReference type="CDD" id="cd14014">
    <property type="entry name" value="STKc_PknB_like"/>
    <property type="match status" value="1"/>
</dbReference>
<dbReference type="PANTHER" id="PTHR43289:SF6">
    <property type="entry name" value="SERINE_THREONINE-PROTEIN KINASE NEKL-3"/>
    <property type="match status" value="1"/>
</dbReference>
<proteinExistence type="predicted"/>
<evidence type="ECO:0000259" key="9">
    <source>
        <dbReference type="PROSITE" id="PS50011"/>
    </source>
</evidence>
<feature type="region of interest" description="Disordered" evidence="8">
    <location>
        <begin position="329"/>
        <end position="356"/>
    </location>
</feature>
<comment type="caution">
    <text evidence="10">The sequence shown here is derived from an EMBL/GenBank/DDBJ whole genome shotgun (WGS) entry which is preliminary data.</text>
</comment>
<feature type="binding site" evidence="7">
    <location>
        <position position="46"/>
    </location>
    <ligand>
        <name>ATP</name>
        <dbReference type="ChEBI" id="CHEBI:30616"/>
    </ligand>
</feature>
<evidence type="ECO:0000256" key="3">
    <source>
        <dbReference type="ARBA" id="ARBA00022679"/>
    </source>
</evidence>